<proteinExistence type="predicted"/>
<dbReference type="Proteomes" id="UP000494218">
    <property type="component" value="Unassembled WGS sequence"/>
</dbReference>
<sequence length="222" mass="23990">MSTCRTAEAGGERVEHRAIAMCRYRGARLETVLKQLPDAPFAVWPRQGAHCTHDRMIQGWRACSSLLRSAAIRATTRAECRTNRYSYEGRVDLTPGDLFFWVAVNQVCKRFGFHDLGAVAAVLLGQNDVPIPGKLRGAVAGTSVVSIAARKALPFNVGIRLPTITNAGAGGVRIAMTRNLGAFVGRAVPVVGTIMLATDAAVVMWNTVQVYNSIAKPEDRVL</sequence>
<reference evidence="1 2" key="1">
    <citation type="submission" date="2019-09" db="EMBL/GenBank/DDBJ databases">
        <authorList>
            <person name="Depoorter E."/>
        </authorList>
    </citation>
    <scope>NUCLEOTIDE SEQUENCE [LARGE SCALE GENOMIC DNA]</scope>
    <source>
        <strain evidence="1">LMG 23254</strain>
    </source>
</reference>
<accession>A0A6P2QUX6</accession>
<protein>
    <submittedName>
        <fullName evidence="1">Membrane protein</fullName>
    </submittedName>
</protein>
<gene>
    <name evidence="1" type="ORF">BLA23254_06146</name>
</gene>
<dbReference type="EMBL" id="CABVPW010000038">
    <property type="protein sequence ID" value="VWC27467.1"/>
    <property type="molecule type" value="Genomic_DNA"/>
</dbReference>
<dbReference type="AlphaFoldDB" id="A0A6P2QUX6"/>
<dbReference type="InterPro" id="IPR058522">
    <property type="entry name" value="DUF8209"/>
</dbReference>
<evidence type="ECO:0000313" key="1">
    <source>
        <dbReference type="EMBL" id="VWC27467.1"/>
    </source>
</evidence>
<evidence type="ECO:0000313" key="2">
    <source>
        <dbReference type="Proteomes" id="UP000494218"/>
    </source>
</evidence>
<name>A0A6P2QUX6_BURL3</name>
<dbReference type="NCBIfam" id="NF045926">
    <property type="entry name" value="STM2901_fam"/>
    <property type="match status" value="1"/>
</dbReference>
<organism evidence="1 2">
    <name type="scientific">Burkholderia lata (strain ATCC 17760 / DSM 23089 / LMG 22485 / NCIMB 9086 / R18194 / 383)</name>
    <dbReference type="NCBI Taxonomy" id="482957"/>
    <lineage>
        <taxon>Bacteria</taxon>
        <taxon>Pseudomonadati</taxon>
        <taxon>Pseudomonadota</taxon>
        <taxon>Betaproteobacteria</taxon>
        <taxon>Burkholderiales</taxon>
        <taxon>Burkholderiaceae</taxon>
        <taxon>Burkholderia</taxon>
        <taxon>Burkholderia cepacia complex</taxon>
    </lineage>
</organism>
<dbReference type="Pfam" id="PF26636">
    <property type="entry name" value="DUF8209"/>
    <property type="match status" value="1"/>
</dbReference>
<dbReference type="InterPro" id="IPR058064">
    <property type="entry name" value="STM2901-like"/>
</dbReference>